<keyword evidence="3" id="KW-1185">Reference proteome</keyword>
<dbReference type="InterPro" id="IPR011320">
    <property type="entry name" value="RNase_H1_N"/>
</dbReference>
<comment type="caution">
    <text evidence="2">The sequence shown here is derived from an EMBL/GenBank/DDBJ whole genome shotgun (WGS) entry which is preliminary data.</text>
</comment>
<protein>
    <recommendedName>
        <fullName evidence="1">Ribonuclease H1 N-terminal domain-containing protein</fullName>
    </recommendedName>
</protein>
<gene>
    <name evidence="2" type="ORF">EST38_g12686</name>
</gene>
<dbReference type="InterPro" id="IPR037056">
    <property type="entry name" value="RNase_H1_N_sf"/>
</dbReference>
<feature type="domain" description="Ribonuclease H1 N-terminal" evidence="1">
    <location>
        <begin position="128"/>
        <end position="168"/>
    </location>
</feature>
<dbReference type="Gene3D" id="3.40.970.10">
    <property type="entry name" value="Ribonuclease H1, N-terminal domain"/>
    <property type="match status" value="1"/>
</dbReference>
<reference evidence="2 3" key="1">
    <citation type="submission" date="2019-01" db="EMBL/GenBank/DDBJ databases">
        <title>Draft genome sequence of Psathyrella aberdarensis IHI B618.</title>
        <authorList>
            <person name="Buettner E."/>
            <person name="Kellner H."/>
        </authorList>
    </citation>
    <scope>NUCLEOTIDE SEQUENCE [LARGE SCALE GENOMIC DNA]</scope>
    <source>
        <strain evidence="2 3">IHI B618</strain>
    </source>
</reference>
<dbReference type="SUPFAM" id="SSF55658">
    <property type="entry name" value="L9 N-domain-like"/>
    <property type="match status" value="1"/>
</dbReference>
<proteinExistence type="predicted"/>
<dbReference type="Proteomes" id="UP000290288">
    <property type="component" value="Unassembled WGS sequence"/>
</dbReference>
<evidence type="ECO:0000313" key="3">
    <source>
        <dbReference type="Proteomes" id="UP000290288"/>
    </source>
</evidence>
<sequence>MATTQTTISELVNVLKEQGVHFEVPKDVQDTQEGSASRVALDRASEALSRESWTVLHSGASDYILAGPVSALTPDNVTQAIVEHQARLAGETETPEGRGRVAGGFSCTHCGKFNLLRISSDVQSSQRWYCVAVGRDVGVFQGSQLANSLIQKVSGGSHEGFNTKEEAEIAYANAKSAGVVRKVTPEGSVTIV</sequence>
<evidence type="ECO:0000259" key="1">
    <source>
        <dbReference type="Pfam" id="PF01693"/>
    </source>
</evidence>
<dbReference type="AlphaFoldDB" id="A0A4Q2D3V4"/>
<dbReference type="InterPro" id="IPR009027">
    <property type="entry name" value="Ribosomal_bL9/RNase_H1_N"/>
</dbReference>
<evidence type="ECO:0000313" key="2">
    <source>
        <dbReference type="EMBL" id="RXW13166.1"/>
    </source>
</evidence>
<accession>A0A4Q2D3V4</accession>
<dbReference type="OrthoDB" id="3270804at2759"/>
<dbReference type="Pfam" id="PF01693">
    <property type="entry name" value="Cauli_VI"/>
    <property type="match status" value="1"/>
</dbReference>
<organism evidence="2 3">
    <name type="scientific">Candolleomyces aberdarensis</name>
    <dbReference type="NCBI Taxonomy" id="2316362"/>
    <lineage>
        <taxon>Eukaryota</taxon>
        <taxon>Fungi</taxon>
        <taxon>Dikarya</taxon>
        <taxon>Basidiomycota</taxon>
        <taxon>Agaricomycotina</taxon>
        <taxon>Agaricomycetes</taxon>
        <taxon>Agaricomycetidae</taxon>
        <taxon>Agaricales</taxon>
        <taxon>Agaricineae</taxon>
        <taxon>Psathyrellaceae</taxon>
        <taxon>Candolleomyces</taxon>
    </lineage>
</organism>
<name>A0A4Q2D3V4_9AGAR</name>
<dbReference type="EMBL" id="SDEE01000992">
    <property type="protein sequence ID" value="RXW13166.1"/>
    <property type="molecule type" value="Genomic_DNA"/>
</dbReference>